<dbReference type="Pfam" id="PF06475">
    <property type="entry name" value="Glycolipid_bind"/>
    <property type="match status" value="1"/>
</dbReference>
<evidence type="ECO:0000313" key="1">
    <source>
        <dbReference type="EMBL" id="MBP1936919.1"/>
    </source>
</evidence>
<name>A0ABS4H324_9BACL</name>
<evidence type="ECO:0000313" key="2">
    <source>
        <dbReference type="Proteomes" id="UP001519273"/>
    </source>
</evidence>
<reference evidence="1 2" key="1">
    <citation type="submission" date="2021-03" db="EMBL/GenBank/DDBJ databases">
        <title>Genomic Encyclopedia of Type Strains, Phase IV (KMG-IV): sequencing the most valuable type-strain genomes for metagenomic binning, comparative biology and taxonomic classification.</title>
        <authorList>
            <person name="Goeker M."/>
        </authorList>
    </citation>
    <scope>NUCLEOTIDE SEQUENCE [LARGE SCALE GENOMIC DNA]</scope>
    <source>
        <strain evidence="1 2">DSM 23491</strain>
    </source>
</reference>
<comment type="caution">
    <text evidence="1">The sequence shown here is derived from an EMBL/GenBank/DDBJ whole genome shotgun (WGS) entry which is preliminary data.</text>
</comment>
<protein>
    <recommendedName>
        <fullName evidence="3">Glycolipid-binding domain-containing protein</fullName>
    </recommendedName>
</protein>
<evidence type="ECO:0008006" key="3">
    <source>
        <dbReference type="Google" id="ProtNLM"/>
    </source>
</evidence>
<accession>A0ABS4H324</accession>
<dbReference type="EMBL" id="JAGGKP010000003">
    <property type="protein sequence ID" value="MBP1936919.1"/>
    <property type="molecule type" value="Genomic_DNA"/>
</dbReference>
<sequence length="181" mass="20718">MHHTIVWKRVNDLGLEYCNISFAQSTTIEGKVIGAEENDKFFVNYKVQCDEVGNTREVYVIFQSENNSGTLRILRDSDDQWVLNGIPMSDLAGIKDIDIGVTPSTNMLPIRRLNLDVGDSQIFTTAWVRFPQLTVQPLKQKYERISEDTYIYNSIESGYTARVKVDLNGIVVDYEGEWVWA</sequence>
<dbReference type="Proteomes" id="UP001519273">
    <property type="component" value="Unassembled WGS sequence"/>
</dbReference>
<dbReference type="RefSeq" id="WP_209848374.1">
    <property type="nucleotide sequence ID" value="NZ_CBCRVE010000017.1"/>
</dbReference>
<gene>
    <name evidence="1" type="ORF">J2Z20_001801</name>
</gene>
<dbReference type="InterPro" id="IPR009467">
    <property type="entry name" value="Glycolipid-bd_prot_put"/>
</dbReference>
<organism evidence="1 2">
    <name type="scientific">Paenibacillus sediminis</name>
    <dbReference type="NCBI Taxonomy" id="664909"/>
    <lineage>
        <taxon>Bacteria</taxon>
        <taxon>Bacillati</taxon>
        <taxon>Bacillota</taxon>
        <taxon>Bacilli</taxon>
        <taxon>Bacillales</taxon>
        <taxon>Paenibacillaceae</taxon>
        <taxon>Paenibacillus</taxon>
    </lineage>
</organism>
<keyword evidence="2" id="KW-1185">Reference proteome</keyword>
<dbReference type="SUPFAM" id="SSF159275">
    <property type="entry name" value="PA1994-like"/>
    <property type="match status" value="1"/>
</dbReference>
<proteinExistence type="predicted"/>